<accession>A0ACB8FBK5</accession>
<evidence type="ECO:0000313" key="2">
    <source>
        <dbReference type="Proteomes" id="UP000827872"/>
    </source>
</evidence>
<comment type="caution">
    <text evidence="1">The sequence shown here is derived from an EMBL/GenBank/DDBJ whole genome shotgun (WGS) entry which is preliminary data.</text>
</comment>
<dbReference type="EMBL" id="CM037621">
    <property type="protein sequence ID" value="KAH8002612.1"/>
    <property type="molecule type" value="Genomic_DNA"/>
</dbReference>
<gene>
    <name evidence="1" type="ORF">K3G42_026601</name>
</gene>
<protein>
    <submittedName>
        <fullName evidence="1">Uncharacterized protein</fullName>
    </submittedName>
</protein>
<sequence length="297" mass="32400">MTKGLSYAVQECGLQVMEDVVSPSRSCPGCPRSLETNSSKLEMPMKAALEKYNLESNDEAYYKVEEISKATAQVVAGTKYDIEFIIVKTNCSKADFQELNEDCSPKEGGFYAWPPGMTPFRAFAMRHGESPPFTESEQTAGSQTAPLPSSRKRLGAAPSRESRNRQGPTKEPTKDQPSKESHEDGNKQEETSPEPVVKTLEDQLAPAKPCGGEEEPNENGARCPKSDSQQDSSESSDFSVSDLFPEPDAPKCPGKPWKPVTAPRSTEPEVPIGAEADAEQQEPAQEDFNLADALSLY</sequence>
<evidence type="ECO:0000313" key="1">
    <source>
        <dbReference type="EMBL" id="KAH8002612.1"/>
    </source>
</evidence>
<dbReference type="Proteomes" id="UP000827872">
    <property type="component" value="Linkage Group LG08"/>
</dbReference>
<proteinExistence type="predicted"/>
<keyword evidence="2" id="KW-1185">Reference proteome</keyword>
<organism evidence="1 2">
    <name type="scientific">Sphaerodactylus townsendi</name>
    <dbReference type="NCBI Taxonomy" id="933632"/>
    <lineage>
        <taxon>Eukaryota</taxon>
        <taxon>Metazoa</taxon>
        <taxon>Chordata</taxon>
        <taxon>Craniata</taxon>
        <taxon>Vertebrata</taxon>
        <taxon>Euteleostomi</taxon>
        <taxon>Lepidosauria</taxon>
        <taxon>Squamata</taxon>
        <taxon>Bifurcata</taxon>
        <taxon>Gekkota</taxon>
        <taxon>Sphaerodactylidae</taxon>
        <taxon>Sphaerodactylus</taxon>
    </lineage>
</organism>
<reference evidence="1" key="1">
    <citation type="submission" date="2021-08" db="EMBL/GenBank/DDBJ databases">
        <title>The first chromosome-level gecko genome reveals the dynamic sex chromosomes of Neotropical dwarf geckos (Sphaerodactylidae: Sphaerodactylus).</title>
        <authorList>
            <person name="Pinto B.J."/>
            <person name="Keating S.E."/>
            <person name="Gamble T."/>
        </authorList>
    </citation>
    <scope>NUCLEOTIDE SEQUENCE</scope>
    <source>
        <strain evidence="1">TG3544</strain>
    </source>
</reference>
<name>A0ACB8FBK5_9SAUR</name>